<comment type="caution">
    <text evidence="1">The sequence shown here is derived from an EMBL/GenBank/DDBJ whole genome shotgun (WGS) entry which is preliminary data.</text>
</comment>
<dbReference type="EMBL" id="VGLS01000574">
    <property type="protein sequence ID" value="MBM3225434.1"/>
    <property type="molecule type" value="Genomic_DNA"/>
</dbReference>
<dbReference type="NCBIfam" id="NF033572">
    <property type="entry name" value="transpos_ISKra4"/>
    <property type="match status" value="1"/>
</dbReference>
<dbReference type="AlphaFoldDB" id="A0A938B3V1"/>
<sequence length="473" mass="53177">MGCAEIISFTDVRASKQWEVLRQQLHTRFDQWLDTLAEQLPEPPSTLSQVSDAVWGLRQSLTGGITETILTSVHEGERHRTQASCPQCARRLTAQGQVGRTVETMVGPVALERPYFYCRACCAGCYPFDEALGLVTGCTQLDMQQAAVKLTTEVPYDTAQALFGDLTGMHFGSERMHAATTQVGAGLTVLDVAPTREEIEQRIAAVAAGRFRRPVLVLGIDGAYLPTRPDSAREPGEGRRGKRARRARWRGQWRDAKGFRFYLLDGERIVHVLSWHQIHNEEQLGQALKQVKEAGLIPEEHVRLCVVCDGAAWIWKHVQALFPQARQVLDYYHCAQYLHRVAKAHYGGSGQACEWVEATMTRLYLGKVSLVLGGLKRMQAQSDEAKTAIANCWDYLDEHRGRTAYRTLRRGGYPLGSGGIESSNKFICHVRLKRSGAWWYESNSNQMLALRCAKYNGTFEKVFARYQSRLRTA</sequence>
<gene>
    <name evidence="1" type="ORF">FJZ47_16755</name>
</gene>
<reference evidence="1" key="1">
    <citation type="submission" date="2019-03" db="EMBL/GenBank/DDBJ databases">
        <title>Lake Tanganyika Metagenome-Assembled Genomes (MAGs).</title>
        <authorList>
            <person name="Tran P."/>
        </authorList>
    </citation>
    <scope>NUCLEOTIDE SEQUENCE</scope>
    <source>
        <strain evidence="1">K_DeepCast_65m_m2_066</strain>
    </source>
</reference>
<protein>
    <submittedName>
        <fullName evidence="1">ISKra4 family transposase</fullName>
    </submittedName>
</protein>
<accession>A0A938B3V1</accession>
<organism evidence="1 2">
    <name type="scientific">Tectimicrobiota bacterium</name>
    <dbReference type="NCBI Taxonomy" id="2528274"/>
    <lineage>
        <taxon>Bacteria</taxon>
        <taxon>Pseudomonadati</taxon>
        <taxon>Nitrospinota/Tectimicrobiota group</taxon>
        <taxon>Candidatus Tectimicrobiota</taxon>
    </lineage>
</organism>
<evidence type="ECO:0000313" key="2">
    <source>
        <dbReference type="Proteomes" id="UP000712673"/>
    </source>
</evidence>
<evidence type="ECO:0000313" key="1">
    <source>
        <dbReference type="EMBL" id="MBM3225434.1"/>
    </source>
</evidence>
<dbReference type="Proteomes" id="UP000712673">
    <property type="component" value="Unassembled WGS sequence"/>
</dbReference>
<proteinExistence type="predicted"/>
<name>A0A938B3V1_UNCTE</name>